<evidence type="ECO:0008006" key="9">
    <source>
        <dbReference type="Google" id="ProtNLM"/>
    </source>
</evidence>
<sequence length="214" mass="22869">MTITLMIYAVLVLALTIAELTEHRRAQCVLKPLAALGFLFIAFSSTALLTTYGLIIFAGLAACAVGDVLLLSRNSRKLFLAGMAAFALGHIAYVSAFLTLQSGTYSTGRVVLSAVVIAGTIGFYIWLKPKLPQDMRIAVGLYTLIILVMVVSALGLPPLAYSRLAMIGAVMFAVSDMFVARDRFVTRTPKNALAITPLYFGAQALIAVSAKVVF</sequence>
<dbReference type="PANTHER" id="PTHR31885">
    <property type="entry name" value="GH04784P"/>
    <property type="match status" value="1"/>
</dbReference>
<dbReference type="InterPro" id="IPR012506">
    <property type="entry name" value="TMEM86B-like"/>
</dbReference>
<evidence type="ECO:0000256" key="6">
    <source>
        <dbReference type="SAM" id="Phobius"/>
    </source>
</evidence>
<dbReference type="RefSeq" id="WP_189584199.1">
    <property type="nucleotide sequence ID" value="NZ_BMYV01000002.1"/>
</dbReference>
<keyword evidence="4 6" id="KW-1133">Transmembrane helix</keyword>
<keyword evidence="5 6" id="KW-0472">Membrane</keyword>
<proteinExistence type="inferred from homology"/>
<dbReference type="EMBL" id="BMYV01000002">
    <property type="protein sequence ID" value="GGX67441.1"/>
    <property type="molecule type" value="Genomic_DNA"/>
</dbReference>
<feature type="transmembrane region" description="Helical" evidence="6">
    <location>
        <begin position="34"/>
        <end position="66"/>
    </location>
</feature>
<dbReference type="AlphaFoldDB" id="A0A918KL33"/>
<gene>
    <name evidence="7" type="ORF">GCM10011309_16450</name>
</gene>
<keyword evidence="3 6" id="KW-0812">Transmembrane</keyword>
<evidence type="ECO:0000256" key="3">
    <source>
        <dbReference type="ARBA" id="ARBA00022692"/>
    </source>
</evidence>
<dbReference type="Proteomes" id="UP000600865">
    <property type="component" value="Unassembled WGS sequence"/>
</dbReference>
<keyword evidence="8" id="KW-1185">Reference proteome</keyword>
<organism evidence="7 8">
    <name type="scientific">Litorimonas cladophorae</name>
    <dbReference type="NCBI Taxonomy" id="1220491"/>
    <lineage>
        <taxon>Bacteria</taxon>
        <taxon>Pseudomonadati</taxon>
        <taxon>Pseudomonadota</taxon>
        <taxon>Alphaproteobacteria</taxon>
        <taxon>Maricaulales</taxon>
        <taxon>Robiginitomaculaceae</taxon>
    </lineage>
</organism>
<comment type="similarity">
    <text evidence="2">Belongs to the TMEM86 family.</text>
</comment>
<dbReference type="GO" id="GO:0016787">
    <property type="term" value="F:hydrolase activity"/>
    <property type="evidence" value="ECO:0007669"/>
    <property type="project" value="TreeGrafter"/>
</dbReference>
<comment type="caution">
    <text evidence="7">The sequence shown here is derived from an EMBL/GenBank/DDBJ whole genome shotgun (WGS) entry which is preliminary data.</text>
</comment>
<accession>A0A918KL33</accession>
<feature type="transmembrane region" description="Helical" evidence="6">
    <location>
        <begin position="110"/>
        <end position="127"/>
    </location>
</feature>
<evidence type="ECO:0000256" key="1">
    <source>
        <dbReference type="ARBA" id="ARBA00004141"/>
    </source>
</evidence>
<evidence type="ECO:0000256" key="4">
    <source>
        <dbReference type="ARBA" id="ARBA00022989"/>
    </source>
</evidence>
<dbReference type="GO" id="GO:0016020">
    <property type="term" value="C:membrane"/>
    <property type="evidence" value="ECO:0007669"/>
    <property type="project" value="UniProtKB-SubCell"/>
</dbReference>
<feature type="transmembrane region" description="Helical" evidence="6">
    <location>
        <begin position="139"/>
        <end position="156"/>
    </location>
</feature>
<evidence type="ECO:0000313" key="7">
    <source>
        <dbReference type="EMBL" id="GGX67441.1"/>
    </source>
</evidence>
<name>A0A918KL33_9PROT</name>
<feature type="transmembrane region" description="Helical" evidence="6">
    <location>
        <begin position="78"/>
        <end position="98"/>
    </location>
</feature>
<evidence type="ECO:0000256" key="2">
    <source>
        <dbReference type="ARBA" id="ARBA00007375"/>
    </source>
</evidence>
<reference evidence="7 8" key="1">
    <citation type="journal article" date="2014" name="Int. J. Syst. Evol. Microbiol.">
        <title>Complete genome sequence of Corynebacterium casei LMG S-19264T (=DSM 44701T), isolated from a smear-ripened cheese.</title>
        <authorList>
            <consortium name="US DOE Joint Genome Institute (JGI-PGF)"/>
            <person name="Walter F."/>
            <person name="Albersmeier A."/>
            <person name="Kalinowski J."/>
            <person name="Ruckert C."/>
        </authorList>
    </citation>
    <scope>NUCLEOTIDE SEQUENCE [LARGE SCALE GENOMIC DNA]</scope>
    <source>
        <strain evidence="7 8">KCTC 23968</strain>
    </source>
</reference>
<protein>
    <recommendedName>
        <fullName evidence="9">Lysoplasmalogenase</fullName>
    </recommendedName>
</protein>
<evidence type="ECO:0000256" key="5">
    <source>
        <dbReference type="ARBA" id="ARBA00023136"/>
    </source>
</evidence>
<dbReference type="PANTHER" id="PTHR31885:SF6">
    <property type="entry name" value="GH04784P"/>
    <property type="match status" value="1"/>
</dbReference>
<dbReference type="Pfam" id="PF07947">
    <property type="entry name" value="YhhN"/>
    <property type="match status" value="1"/>
</dbReference>
<evidence type="ECO:0000313" key="8">
    <source>
        <dbReference type="Proteomes" id="UP000600865"/>
    </source>
</evidence>
<comment type="subcellular location">
    <subcellularLocation>
        <location evidence="1">Membrane</location>
        <topology evidence="1">Multi-pass membrane protein</topology>
    </subcellularLocation>
</comment>